<name>A0A923EBM2_CLOTT</name>
<dbReference type="InterPro" id="IPR006139">
    <property type="entry name" value="D-isomer_2_OHA_DH_cat_dom"/>
</dbReference>
<evidence type="ECO:0000256" key="3">
    <source>
        <dbReference type="ARBA" id="ARBA00023027"/>
    </source>
</evidence>
<reference evidence="7 8" key="1">
    <citation type="submission" date="2020-04" db="EMBL/GenBank/DDBJ databases">
        <title>Genomic insights into acetone-butanol-ethanol (ABE) fermentation by sequencing solventogenic clostridia strains.</title>
        <authorList>
            <person name="Brown S."/>
        </authorList>
    </citation>
    <scope>NUCLEOTIDE SEQUENCE [LARGE SCALE GENOMIC DNA]</scope>
    <source>
        <strain evidence="7 8">DJ011</strain>
    </source>
</reference>
<evidence type="ECO:0000256" key="1">
    <source>
        <dbReference type="ARBA" id="ARBA00005854"/>
    </source>
</evidence>
<dbReference type="Pfam" id="PF00389">
    <property type="entry name" value="2-Hacid_dh"/>
    <property type="match status" value="1"/>
</dbReference>
<evidence type="ECO:0000259" key="6">
    <source>
        <dbReference type="Pfam" id="PF02826"/>
    </source>
</evidence>
<dbReference type="GO" id="GO:0051287">
    <property type="term" value="F:NAD binding"/>
    <property type="evidence" value="ECO:0007669"/>
    <property type="project" value="InterPro"/>
</dbReference>
<accession>A0A923EBM2</accession>
<evidence type="ECO:0000256" key="2">
    <source>
        <dbReference type="ARBA" id="ARBA00023002"/>
    </source>
</evidence>
<feature type="domain" description="D-isomer specific 2-hydroxyacid dehydrogenase catalytic" evidence="5">
    <location>
        <begin position="3"/>
        <end position="311"/>
    </location>
</feature>
<dbReference type="InterPro" id="IPR006140">
    <property type="entry name" value="D-isomer_DH_NAD-bd"/>
</dbReference>
<dbReference type="Pfam" id="PF02826">
    <property type="entry name" value="2-Hacid_dh_C"/>
    <property type="match status" value="1"/>
</dbReference>
<evidence type="ECO:0000256" key="4">
    <source>
        <dbReference type="RuleBase" id="RU003719"/>
    </source>
</evidence>
<dbReference type="InterPro" id="IPR029753">
    <property type="entry name" value="D-isomer_DH_CS"/>
</dbReference>
<evidence type="ECO:0000259" key="5">
    <source>
        <dbReference type="Pfam" id="PF00389"/>
    </source>
</evidence>
<sequence>MKILIYDNLEEKFINSIRQNGENEVITLSKGAFEKGDKELEDADILIGWGDTRDFTEERIKKTKRLKWIHVLAAGVDRLPFEYIKGRNIKVTNSRGIHAIPISEYVFATLLFLTKSLNILYKQQMNKFWMEQPIEELSGKTMVIIGLGKIGKEIARKAKVFDMKVLGIKNNPTSVEYVDEVYSIDSLKEVLGQSQIVVVALPLTRETAGLFNLEVFKSMRKDAYFINIGRGKLVDEKALIQSLKEGIIKAASLDVFDKEPLPQNSPLWEMNNVIITPHQAGHSALYMERAIDIFINNLKRMANNERLVNLVDLDKQY</sequence>
<feature type="domain" description="D-isomer specific 2-hydroxyacid dehydrogenase NAD-binding" evidence="6">
    <location>
        <begin position="108"/>
        <end position="280"/>
    </location>
</feature>
<keyword evidence="8" id="KW-1185">Reference proteome</keyword>
<proteinExistence type="inferred from homology"/>
<dbReference type="PANTHER" id="PTHR43333:SF1">
    <property type="entry name" value="D-ISOMER SPECIFIC 2-HYDROXYACID DEHYDROGENASE NAD-BINDING DOMAIN-CONTAINING PROTEIN"/>
    <property type="match status" value="1"/>
</dbReference>
<protein>
    <submittedName>
        <fullName evidence="7">D-2-hydroxyacid dehydrogenase</fullName>
    </submittedName>
</protein>
<dbReference type="CDD" id="cd05300">
    <property type="entry name" value="2-Hacid_dh_1"/>
    <property type="match status" value="1"/>
</dbReference>
<dbReference type="InterPro" id="IPR036291">
    <property type="entry name" value="NAD(P)-bd_dom_sf"/>
</dbReference>
<comment type="caution">
    <text evidence="7">The sequence shown here is derived from an EMBL/GenBank/DDBJ whole genome shotgun (WGS) entry which is preliminary data.</text>
</comment>
<dbReference type="PANTHER" id="PTHR43333">
    <property type="entry name" value="2-HACID_DH_C DOMAIN-CONTAINING PROTEIN"/>
    <property type="match status" value="1"/>
</dbReference>
<keyword evidence="2 4" id="KW-0560">Oxidoreductase</keyword>
<dbReference type="Gene3D" id="3.40.50.720">
    <property type="entry name" value="NAD(P)-binding Rossmann-like Domain"/>
    <property type="match status" value="2"/>
</dbReference>
<dbReference type="RefSeq" id="WP_035144388.1">
    <property type="nucleotide sequence ID" value="NZ_JAAZWO010000005.1"/>
</dbReference>
<dbReference type="Proteomes" id="UP000563151">
    <property type="component" value="Unassembled WGS sequence"/>
</dbReference>
<dbReference type="AlphaFoldDB" id="A0A923EBM2"/>
<dbReference type="PROSITE" id="PS00671">
    <property type="entry name" value="D_2_HYDROXYACID_DH_3"/>
    <property type="match status" value="1"/>
</dbReference>
<dbReference type="GO" id="GO:0016616">
    <property type="term" value="F:oxidoreductase activity, acting on the CH-OH group of donors, NAD or NADP as acceptor"/>
    <property type="evidence" value="ECO:0007669"/>
    <property type="project" value="InterPro"/>
</dbReference>
<dbReference type="SUPFAM" id="SSF52283">
    <property type="entry name" value="Formate/glycerate dehydrogenase catalytic domain-like"/>
    <property type="match status" value="1"/>
</dbReference>
<keyword evidence="3" id="KW-0520">NAD</keyword>
<comment type="similarity">
    <text evidence="1 4">Belongs to the D-isomer specific 2-hydroxyacid dehydrogenase family.</text>
</comment>
<organism evidence="7 8">
    <name type="scientific">Clostridium tetanomorphum</name>
    <dbReference type="NCBI Taxonomy" id="1553"/>
    <lineage>
        <taxon>Bacteria</taxon>
        <taxon>Bacillati</taxon>
        <taxon>Bacillota</taxon>
        <taxon>Clostridia</taxon>
        <taxon>Eubacteriales</taxon>
        <taxon>Clostridiaceae</taxon>
        <taxon>Clostridium</taxon>
    </lineage>
</organism>
<evidence type="ECO:0000313" key="8">
    <source>
        <dbReference type="Proteomes" id="UP000563151"/>
    </source>
</evidence>
<dbReference type="EMBL" id="JAAZWO010000005">
    <property type="protein sequence ID" value="MBC2397353.1"/>
    <property type="molecule type" value="Genomic_DNA"/>
</dbReference>
<gene>
    <name evidence="7" type="ORF">HGG79_06125</name>
</gene>
<evidence type="ECO:0000313" key="7">
    <source>
        <dbReference type="EMBL" id="MBC2397353.1"/>
    </source>
</evidence>
<dbReference type="FunFam" id="3.40.50.720:FF:000363">
    <property type="entry name" value="D-isomer specific 2-hydroxyacid dehydrogenase"/>
    <property type="match status" value="1"/>
</dbReference>
<dbReference type="SUPFAM" id="SSF51735">
    <property type="entry name" value="NAD(P)-binding Rossmann-fold domains"/>
    <property type="match status" value="1"/>
</dbReference>